<evidence type="ECO:0000256" key="3">
    <source>
        <dbReference type="ARBA" id="ARBA00022448"/>
    </source>
</evidence>
<dbReference type="Pfam" id="PF00496">
    <property type="entry name" value="SBP_bac_5"/>
    <property type="match status" value="1"/>
</dbReference>
<dbReference type="PROSITE" id="PS01040">
    <property type="entry name" value="SBP_BACTERIAL_5"/>
    <property type="match status" value="1"/>
</dbReference>
<evidence type="ECO:0000256" key="1">
    <source>
        <dbReference type="ARBA" id="ARBA00004193"/>
    </source>
</evidence>
<dbReference type="GO" id="GO:0042597">
    <property type="term" value="C:periplasmic space"/>
    <property type="evidence" value="ECO:0007669"/>
    <property type="project" value="UniProtKB-ARBA"/>
</dbReference>
<proteinExistence type="inferred from homology"/>
<dbReference type="GO" id="GO:0015833">
    <property type="term" value="P:peptide transport"/>
    <property type="evidence" value="ECO:0007669"/>
    <property type="project" value="TreeGrafter"/>
</dbReference>
<dbReference type="InterPro" id="IPR023765">
    <property type="entry name" value="SBP_5_CS"/>
</dbReference>
<accession>A0A0A5HUZ0</accession>
<evidence type="ECO:0000259" key="7">
    <source>
        <dbReference type="Pfam" id="PF00496"/>
    </source>
</evidence>
<sequence>MRRNRFGALLFAGLLTLMLTLVGCASEPSNSADGQGNNDETKKSGEAGGELKLAVLSDATKLDPHKGTDIPSANVYHGKIYEGLVKQDKNMKVQPALATEWEQINDKTWEFKLREGVKFHDGTEFTAEAVKKTFERILDPETASPRKKLFEMITEIKVVDQYTVQLKTEYPFAPLLSNLAHYSAGIISPKAIEKHGADLGQNPVGTGPFKFDSWTPGSQIKLTKNENYWGDNAKVDSVVFEVIPEDSTRIAMVETGQAHLANPVPVNQVKRVEQNQDMKLNRSEGLGIDYLGFNLQKEPFDNKKVRQAINLAVDTDAILKGVYNNVGTEATAPMGPGVWGHNENLDGWGYDVEKAKQLLKEAGYEDGFKTSIWTNDNKARVDVAEVVQSQLKGVGIDVEIKVMEWGAYLDATAKGEHDMFVLGWSNMTGDADYNQYFLFHSEAMGTPGNRTFFQNDRVDELIDKGREESDPAKRQKIYNEAQKIEMEEAPMIFLRNDEDLVAVGNNVNGFWMHPAGIYMLNDVTVK</sequence>
<dbReference type="PANTHER" id="PTHR30290">
    <property type="entry name" value="PERIPLASMIC BINDING COMPONENT OF ABC TRANSPORTER"/>
    <property type="match status" value="1"/>
</dbReference>
<feature type="domain" description="Solute-binding protein family 5" evidence="7">
    <location>
        <begin position="92"/>
        <end position="444"/>
    </location>
</feature>
<dbReference type="PANTHER" id="PTHR30290:SF9">
    <property type="entry name" value="OLIGOPEPTIDE-BINDING PROTEIN APPA"/>
    <property type="match status" value="1"/>
</dbReference>
<evidence type="ECO:0000256" key="2">
    <source>
        <dbReference type="ARBA" id="ARBA00005695"/>
    </source>
</evidence>
<dbReference type="eggNOG" id="COG0747">
    <property type="taxonomic scope" value="Bacteria"/>
</dbReference>
<dbReference type="Gene3D" id="3.90.76.10">
    <property type="entry name" value="Dipeptide-binding Protein, Domain 1"/>
    <property type="match status" value="1"/>
</dbReference>
<feature type="signal peptide" evidence="6">
    <location>
        <begin position="1"/>
        <end position="25"/>
    </location>
</feature>
<dbReference type="STRING" id="1385511.GCA_000425225_03133"/>
<dbReference type="PIRSF" id="PIRSF002741">
    <property type="entry name" value="MppA"/>
    <property type="match status" value="1"/>
</dbReference>
<dbReference type="EMBL" id="AVPF01000024">
    <property type="protein sequence ID" value="KGX87442.1"/>
    <property type="molecule type" value="Genomic_DNA"/>
</dbReference>
<keyword evidence="9" id="KW-1185">Reference proteome</keyword>
<feature type="chain" id="PRO_5039366521" evidence="6">
    <location>
        <begin position="26"/>
        <end position="526"/>
    </location>
</feature>
<evidence type="ECO:0000256" key="4">
    <source>
        <dbReference type="ARBA" id="ARBA00022729"/>
    </source>
</evidence>
<organism evidence="8 9">
    <name type="scientific">Pontibacillus marinus BH030004 = DSM 16465</name>
    <dbReference type="NCBI Taxonomy" id="1385511"/>
    <lineage>
        <taxon>Bacteria</taxon>
        <taxon>Bacillati</taxon>
        <taxon>Bacillota</taxon>
        <taxon>Bacilli</taxon>
        <taxon>Bacillales</taxon>
        <taxon>Bacillaceae</taxon>
        <taxon>Pontibacillus</taxon>
    </lineage>
</organism>
<evidence type="ECO:0000313" key="8">
    <source>
        <dbReference type="EMBL" id="KGX87442.1"/>
    </source>
</evidence>
<evidence type="ECO:0000256" key="6">
    <source>
        <dbReference type="SAM" id="SignalP"/>
    </source>
</evidence>
<dbReference type="InterPro" id="IPR000914">
    <property type="entry name" value="SBP_5_dom"/>
</dbReference>
<dbReference type="GO" id="GO:1904680">
    <property type="term" value="F:peptide transmembrane transporter activity"/>
    <property type="evidence" value="ECO:0007669"/>
    <property type="project" value="TreeGrafter"/>
</dbReference>
<dbReference type="CDD" id="cd08499">
    <property type="entry name" value="PBP2_Ylib_like"/>
    <property type="match status" value="1"/>
</dbReference>
<protein>
    <submittedName>
        <fullName evidence="8">ABC transporter substrate-binding protein</fullName>
    </submittedName>
</protein>
<dbReference type="OrthoDB" id="9796817at2"/>
<keyword evidence="4 6" id="KW-0732">Signal</keyword>
<feature type="region of interest" description="Disordered" evidence="5">
    <location>
        <begin position="28"/>
        <end position="47"/>
    </location>
</feature>
<reference evidence="8 9" key="1">
    <citation type="submission" date="2013-08" db="EMBL/GenBank/DDBJ databases">
        <authorList>
            <person name="Huang J."/>
            <person name="Wang G."/>
        </authorList>
    </citation>
    <scope>NUCLEOTIDE SEQUENCE [LARGE SCALE GENOMIC DNA]</scope>
    <source>
        <strain evidence="8 9">BH030004</strain>
    </source>
</reference>
<name>A0A0A5HUZ0_9BACI</name>
<comment type="similarity">
    <text evidence="2">Belongs to the bacterial solute-binding protein 5 family.</text>
</comment>
<dbReference type="Gene3D" id="3.10.105.10">
    <property type="entry name" value="Dipeptide-binding Protein, Domain 3"/>
    <property type="match status" value="1"/>
</dbReference>
<feature type="compositionally biased region" description="Polar residues" evidence="5">
    <location>
        <begin position="28"/>
        <end position="38"/>
    </location>
</feature>
<gene>
    <name evidence="8" type="ORF">N783_09850</name>
</gene>
<dbReference type="RefSeq" id="WP_027446758.1">
    <property type="nucleotide sequence ID" value="NZ_AULJ01000040.1"/>
</dbReference>
<evidence type="ECO:0000256" key="5">
    <source>
        <dbReference type="SAM" id="MobiDB-lite"/>
    </source>
</evidence>
<comment type="caution">
    <text evidence="8">The sequence shown here is derived from an EMBL/GenBank/DDBJ whole genome shotgun (WGS) entry which is preliminary data.</text>
</comment>
<dbReference type="Gene3D" id="3.40.190.10">
    <property type="entry name" value="Periplasmic binding protein-like II"/>
    <property type="match status" value="1"/>
</dbReference>
<dbReference type="InterPro" id="IPR030678">
    <property type="entry name" value="Peptide/Ni-bd"/>
</dbReference>
<dbReference type="PROSITE" id="PS51257">
    <property type="entry name" value="PROKAR_LIPOPROTEIN"/>
    <property type="match status" value="1"/>
</dbReference>
<comment type="subcellular location">
    <subcellularLocation>
        <location evidence="1">Cell membrane</location>
        <topology evidence="1">Lipid-anchor</topology>
    </subcellularLocation>
</comment>
<dbReference type="SUPFAM" id="SSF53850">
    <property type="entry name" value="Periplasmic binding protein-like II"/>
    <property type="match status" value="1"/>
</dbReference>
<dbReference type="InterPro" id="IPR039424">
    <property type="entry name" value="SBP_5"/>
</dbReference>
<dbReference type="GO" id="GO:0043190">
    <property type="term" value="C:ATP-binding cassette (ABC) transporter complex"/>
    <property type="evidence" value="ECO:0007669"/>
    <property type="project" value="InterPro"/>
</dbReference>
<dbReference type="AlphaFoldDB" id="A0A0A5HUZ0"/>
<keyword evidence="3" id="KW-0813">Transport</keyword>
<dbReference type="Proteomes" id="UP000030403">
    <property type="component" value="Unassembled WGS sequence"/>
</dbReference>
<evidence type="ECO:0000313" key="9">
    <source>
        <dbReference type="Proteomes" id="UP000030403"/>
    </source>
</evidence>